<proteinExistence type="predicted"/>
<reference evidence="1" key="1">
    <citation type="submission" date="2024-09" db="EMBL/GenBank/DDBJ databases">
        <title>Black Yeasts Isolated from many extreme environments.</title>
        <authorList>
            <person name="Coleine C."/>
            <person name="Stajich J.E."/>
            <person name="Selbmann L."/>
        </authorList>
    </citation>
    <scope>NUCLEOTIDE SEQUENCE</scope>
    <source>
        <strain evidence="1">CCFEE 5737</strain>
    </source>
</reference>
<gene>
    <name evidence="1" type="ORF">LTS18_009913</name>
</gene>
<dbReference type="EMBL" id="JAWDJW010006606">
    <property type="protein sequence ID" value="KAK3064124.1"/>
    <property type="molecule type" value="Genomic_DNA"/>
</dbReference>
<dbReference type="Proteomes" id="UP001186974">
    <property type="component" value="Unassembled WGS sequence"/>
</dbReference>
<evidence type="ECO:0000313" key="2">
    <source>
        <dbReference type="Proteomes" id="UP001186974"/>
    </source>
</evidence>
<protein>
    <submittedName>
        <fullName evidence="1">Uncharacterized protein</fullName>
    </submittedName>
</protein>
<evidence type="ECO:0000313" key="1">
    <source>
        <dbReference type="EMBL" id="KAK3064124.1"/>
    </source>
</evidence>
<sequence>MDPPQSSPPSSTPPQPTGTASPFLSLPRELRDQIYTLILHSPYPSLYSAAAEQSTDQYLQDQRAFHSWMRAPDPSRRSRSRFYWLDSFPESLMLVCRQLGAEAADAVGRASPAEVYLHTYGGDESGSVARKSMRFRSIIARKGKKEDEDVTAPFYGSEPGDSGGGGGGVGFGSTLGPAMRRCRVEVFDSPFTRPARGDRTSVTPAETLRKIVAVLVQEILRSCIEMRDLEVWLWVRWGTIAMAIASDDNATVKPAEVDDTFIVAASSTHTTPMATAEKGKEDMSAKSTAAEDVMATTEEVLLPLTHLPGFKGVILREVYDQVGYKHGRNAAMRLQHDDDGGGEEDGDGGRGGWRYESAEQGRITSLEARWLEERGLREYVVEKIDGGFARMAPEIVGELGGGV</sequence>
<accession>A0ACC3DA79</accession>
<organism evidence="1 2">
    <name type="scientific">Coniosporium uncinatum</name>
    <dbReference type="NCBI Taxonomy" id="93489"/>
    <lineage>
        <taxon>Eukaryota</taxon>
        <taxon>Fungi</taxon>
        <taxon>Dikarya</taxon>
        <taxon>Ascomycota</taxon>
        <taxon>Pezizomycotina</taxon>
        <taxon>Dothideomycetes</taxon>
        <taxon>Dothideomycetes incertae sedis</taxon>
        <taxon>Coniosporium</taxon>
    </lineage>
</organism>
<comment type="caution">
    <text evidence="1">The sequence shown here is derived from an EMBL/GenBank/DDBJ whole genome shotgun (WGS) entry which is preliminary data.</text>
</comment>
<name>A0ACC3DA79_9PEZI</name>
<keyword evidence="2" id="KW-1185">Reference proteome</keyword>